<organism evidence="2 3">
    <name type="scientific">Rhodocytophaga rosea</name>
    <dbReference type="NCBI Taxonomy" id="2704465"/>
    <lineage>
        <taxon>Bacteria</taxon>
        <taxon>Pseudomonadati</taxon>
        <taxon>Bacteroidota</taxon>
        <taxon>Cytophagia</taxon>
        <taxon>Cytophagales</taxon>
        <taxon>Rhodocytophagaceae</taxon>
        <taxon>Rhodocytophaga</taxon>
    </lineage>
</organism>
<dbReference type="AlphaFoldDB" id="A0A6C0GCZ1"/>
<evidence type="ECO:0000313" key="3">
    <source>
        <dbReference type="Proteomes" id="UP000480178"/>
    </source>
</evidence>
<accession>A0A6C0GCZ1</accession>
<dbReference type="KEGG" id="rhoz:GXP67_03230"/>
<dbReference type="InterPro" id="IPR048020">
    <property type="entry name" value="Transpos_IS3"/>
</dbReference>
<dbReference type="InterPro" id="IPR050900">
    <property type="entry name" value="Transposase_IS3/IS150/IS904"/>
</dbReference>
<dbReference type="Pfam" id="PF00665">
    <property type="entry name" value="rve"/>
    <property type="match status" value="1"/>
</dbReference>
<dbReference type="Gene3D" id="3.30.420.10">
    <property type="entry name" value="Ribonuclease H-like superfamily/Ribonuclease H"/>
    <property type="match status" value="1"/>
</dbReference>
<dbReference type="InterPro" id="IPR012337">
    <property type="entry name" value="RNaseH-like_sf"/>
</dbReference>
<keyword evidence="3" id="KW-1185">Reference proteome</keyword>
<dbReference type="NCBIfam" id="NF033516">
    <property type="entry name" value="transpos_IS3"/>
    <property type="match status" value="1"/>
</dbReference>
<dbReference type="InterPro" id="IPR036397">
    <property type="entry name" value="RNaseH_sf"/>
</dbReference>
<dbReference type="GO" id="GO:0003676">
    <property type="term" value="F:nucleic acid binding"/>
    <property type="evidence" value="ECO:0007669"/>
    <property type="project" value="InterPro"/>
</dbReference>
<dbReference type="EMBL" id="CP048222">
    <property type="protein sequence ID" value="QHT65748.1"/>
    <property type="molecule type" value="Genomic_DNA"/>
</dbReference>
<gene>
    <name evidence="2" type="ORF">GXP67_03230</name>
</gene>
<dbReference type="PANTHER" id="PTHR46889:SF4">
    <property type="entry name" value="TRANSPOSASE INSO FOR INSERTION SEQUENCE ELEMENT IS911B-RELATED"/>
    <property type="match status" value="1"/>
</dbReference>
<evidence type="ECO:0000259" key="1">
    <source>
        <dbReference type="PROSITE" id="PS50994"/>
    </source>
</evidence>
<evidence type="ECO:0000313" key="2">
    <source>
        <dbReference type="EMBL" id="QHT65748.1"/>
    </source>
</evidence>
<dbReference type="InterPro" id="IPR001584">
    <property type="entry name" value="Integrase_cat-core"/>
</dbReference>
<proteinExistence type="predicted"/>
<name>A0A6C0GCZ1_9BACT</name>
<dbReference type="Proteomes" id="UP000480178">
    <property type="component" value="Chromosome"/>
</dbReference>
<dbReference type="PANTHER" id="PTHR46889">
    <property type="entry name" value="TRANSPOSASE INSF FOR INSERTION SEQUENCE IS3B-RELATED"/>
    <property type="match status" value="1"/>
</dbReference>
<dbReference type="SUPFAM" id="SSF53098">
    <property type="entry name" value="Ribonuclease H-like"/>
    <property type="match status" value="1"/>
</dbReference>
<protein>
    <submittedName>
        <fullName evidence="2">IS3 family transposase</fullName>
    </submittedName>
</protein>
<dbReference type="GO" id="GO:0015074">
    <property type="term" value="P:DNA integration"/>
    <property type="evidence" value="ECO:0007669"/>
    <property type="project" value="InterPro"/>
</dbReference>
<feature type="domain" description="Integrase catalytic" evidence="1">
    <location>
        <begin position="1"/>
        <end position="162"/>
    </location>
</feature>
<dbReference type="PROSITE" id="PS50994">
    <property type="entry name" value="INTEGRASE"/>
    <property type="match status" value="1"/>
</dbReference>
<sequence length="166" mass="19339">MSITESNQVWQIDIIYIPMAKGFMYLVAIIDVHSRFVVGWDISNNMDADWVLETLQVALASRGKPQIVNSDQGSQFTCKKWIDYLKEQLILISMDGKGRAIDNVYIERLWRTVKYDYVYFTPPEDGWQLYQGLKEFFERYNNKKYHQGVGRQLPVAVYYSSLASSA</sequence>
<reference evidence="2 3" key="1">
    <citation type="submission" date="2020-01" db="EMBL/GenBank/DDBJ databases">
        <authorList>
            <person name="Kim M.K."/>
        </authorList>
    </citation>
    <scope>NUCLEOTIDE SEQUENCE [LARGE SCALE GENOMIC DNA]</scope>
    <source>
        <strain evidence="2 3">172606-1</strain>
    </source>
</reference>